<evidence type="ECO:0000256" key="5">
    <source>
        <dbReference type="SAM" id="SignalP"/>
    </source>
</evidence>
<evidence type="ECO:0000256" key="3">
    <source>
        <dbReference type="SAM" id="MobiDB-lite"/>
    </source>
</evidence>
<dbReference type="InterPro" id="IPR048265">
    <property type="entry name" value="Rax2-like_third"/>
</dbReference>
<dbReference type="EMBL" id="SEKV01000555">
    <property type="protein sequence ID" value="TFY55855.1"/>
    <property type="molecule type" value="Genomic_DNA"/>
</dbReference>
<proteinExistence type="predicted"/>
<keyword evidence="4" id="KW-0472">Membrane</keyword>
<dbReference type="GO" id="GO:1902929">
    <property type="term" value="C:plasma membrane of growing cell tip"/>
    <property type="evidence" value="ECO:0007669"/>
    <property type="project" value="TreeGrafter"/>
</dbReference>
<dbReference type="InterPro" id="IPR036028">
    <property type="entry name" value="SH3-like_dom_sf"/>
</dbReference>
<keyword evidence="5" id="KW-0732">Signal</keyword>
<gene>
    <name evidence="7" type="ORF">EVJ58_g7986</name>
</gene>
<dbReference type="InterPro" id="IPR048266">
    <property type="entry name" value="Rax2-like_second"/>
</dbReference>
<dbReference type="PANTHER" id="PTHR31778:SF2">
    <property type="entry name" value="BUD SITE SELECTION PROTEIN RAX2"/>
    <property type="match status" value="1"/>
</dbReference>
<feature type="chain" id="PRO_5021190701" description="SH3 domain-containing protein" evidence="5">
    <location>
        <begin position="23"/>
        <end position="1418"/>
    </location>
</feature>
<organism evidence="7 8">
    <name type="scientific">Rhodofomes roseus</name>
    <dbReference type="NCBI Taxonomy" id="34475"/>
    <lineage>
        <taxon>Eukaryota</taxon>
        <taxon>Fungi</taxon>
        <taxon>Dikarya</taxon>
        <taxon>Basidiomycota</taxon>
        <taxon>Agaricomycotina</taxon>
        <taxon>Agaricomycetes</taxon>
        <taxon>Polyporales</taxon>
        <taxon>Rhodofomes</taxon>
    </lineage>
</organism>
<evidence type="ECO:0000313" key="8">
    <source>
        <dbReference type="Proteomes" id="UP000298390"/>
    </source>
</evidence>
<dbReference type="STRING" id="34475.A0A4Y9Y0G7"/>
<keyword evidence="1 2" id="KW-0728">SH3 domain</keyword>
<evidence type="ECO:0000256" key="1">
    <source>
        <dbReference type="ARBA" id="ARBA00022443"/>
    </source>
</evidence>
<dbReference type="Pfam" id="PF12768">
    <property type="entry name" value="Rax2"/>
    <property type="match status" value="1"/>
</dbReference>
<dbReference type="SUPFAM" id="SSF50044">
    <property type="entry name" value="SH3-domain"/>
    <property type="match status" value="1"/>
</dbReference>
<sequence length="1418" mass="144958">MRPPTSLVSSALCILCAHVASASLPLVDFDRMGTVALTGAFAGLGISDNSTVATSFDSSTATLLSRASDGALTALGSTDKGGSILAGCALNDVFYFGGNFSSINGTSASYIASYSASSDFFSTLGSGGPNGPVHALYCDASNNNVWAGGKFTSPASSVAVWETKSSQWSSPPFGGLSGASAEVLAITTNSSASSLLFAGSFTVSYGNATVNSTNNPSVPYSPGASSFSSSLVPIGLQTAQIVAQPASSESGFNDIEDILCPAGADGAGNTWLAGDGQTAVITARAFSLLSARGIRLGNTFVDGRGTTGFTLTTIPDNTVQTMTYLDPTTGQNQTCSNFCPLLTNSSILYQDFLFSDSLDITGFQLQLTEWQGAGAGLHIMQLLSSGAYASAVASNNTQSCYAPGSSNVTFTGSWTEKQATTNIPGTVQTVLVSDVAVGTSASSGPSVTWLPYVSASGTYDAYMIVPGCSNFQDCGLRTSVSVTVFPGSGLQPWVTTIAQTNTDDQSTLIYSGPVVPSSPNFEMTIEMTLADSPTGSGENGQYELVAGNVELVLTSANITANATGSGNGTSSASANSFGFFEWPLSSSSASSTVSAQVAVPTSAETSLDRVGVDLLSALGGTGSLTSKAPAVSAVVQHSSGALFIGGSFTLSSGSASGASNIVAYKNGALAALSKDGLNGPVTSLTVDGDNLFVGGDFTDTSSASNGALAGVASYSIGSDSWSSLSSGLNGAVASLDYVSGRLLVAGNFSELRTSSASESVEQVSGFAAWDTANSTWVNTGGYLIGSMTFVGNGTSSTDGEFVAGNVQASLQIGATGFVMVQNGADGEPELSPLGVQLTGNSTSATSTSSSLSKRRYAHVHRSKWLPRVDVFKRMFEKRATATTLAPLPPAPASSAPAVFAGAFWTNSSSNEKVIVIGGNFSFTSGGATYENVAIYDNSSDTITPLQGNQINGTIRTLLVQGDKLFIGGDFTLEGTNAMGFAIYDLAEQSWDMSGVAALSPSSGSDVIVRSITASPSQTDVIIVAGTFAQAGSTVCRAICSYNYASEQWSALGNGIQGEVASVGYTESKQDIIVVAGSLALADSTAANVALYSVSNSTWTALGDATSLPGPVTAVAVNDYNTSSIFAAGRASDNTSSFLYFWDGQSWSSVGSSLDAATDVTQLVMVPLQNTHTSNAVIQSDRVLMMSGALTDSSFGNASAALFDGQSFTPYIVTASASGSAGVLYGLIHSFSTFSFAQKHFLATGIVILISIAIAAGIVFLLALIGILWTLFSRRDDKIKLDSGPVDEDDDSSHRPSSLLEHINAATRATVLGEGAFGTSAEKQAAAGATAGESDPFQPDADNYMRAETPSDAIAGTMGVEDMTRSAHARYSFDGGGEGELPLSAGQEIEVLDDGDAAWWYARDVRSGREGVVPAAYVY</sequence>
<feature type="domain" description="SH3" evidence="6">
    <location>
        <begin position="1361"/>
        <end position="1418"/>
    </location>
</feature>
<reference evidence="7 8" key="1">
    <citation type="submission" date="2019-01" db="EMBL/GenBank/DDBJ databases">
        <title>Genome sequencing of the rare red list fungi Fomitopsis rosea.</title>
        <authorList>
            <person name="Buettner E."/>
            <person name="Kellner H."/>
        </authorList>
    </citation>
    <scope>NUCLEOTIDE SEQUENCE [LARGE SCALE GENOMIC DNA]</scope>
    <source>
        <strain evidence="7 8">DSM 105464</strain>
    </source>
</reference>
<feature type="signal peptide" evidence="5">
    <location>
        <begin position="1"/>
        <end position="22"/>
    </location>
</feature>
<comment type="caution">
    <text evidence="7">The sequence shown here is derived from an EMBL/GenBank/DDBJ whole genome shotgun (WGS) entry which is preliminary data.</text>
</comment>
<dbReference type="Pfam" id="PF00018">
    <property type="entry name" value="SH3_1"/>
    <property type="match status" value="1"/>
</dbReference>
<dbReference type="Gene3D" id="2.30.30.40">
    <property type="entry name" value="SH3 Domains"/>
    <property type="match status" value="1"/>
</dbReference>
<dbReference type="CDD" id="cd00174">
    <property type="entry name" value="SH3"/>
    <property type="match status" value="1"/>
</dbReference>
<dbReference type="PROSITE" id="PS50002">
    <property type="entry name" value="SH3"/>
    <property type="match status" value="1"/>
</dbReference>
<dbReference type="InterPro" id="IPR001452">
    <property type="entry name" value="SH3_domain"/>
</dbReference>
<evidence type="ECO:0000259" key="6">
    <source>
        <dbReference type="PROSITE" id="PS50002"/>
    </source>
</evidence>
<feature type="compositionally biased region" description="Low complexity" evidence="3">
    <location>
        <begin position="1322"/>
        <end position="1333"/>
    </location>
</feature>
<evidence type="ECO:0000256" key="2">
    <source>
        <dbReference type="PROSITE-ProRule" id="PRU00192"/>
    </source>
</evidence>
<keyword evidence="4" id="KW-0812">Transmembrane</keyword>
<feature type="transmembrane region" description="Helical" evidence="4">
    <location>
        <begin position="1240"/>
        <end position="1271"/>
    </location>
</feature>
<dbReference type="PANTHER" id="PTHR31778">
    <property type="entry name" value="BUD SITE SELECTION PROTEIN RAX2"/>
    <property type="match status" value="1"/>
</dbReference>
<dbReference type="Pfam" id="PF20843">
    <property type="entry name" value="Rax2_3"/>
    <property type="match status" value="1"/>
</dbReference>
<protein>
    <recommendedName>
        <fullName evidence="6">SH3 domain-containing protein</fullName>
    </recommendedName>
</protein>
<dbReference type="SMART" id="SM00326">
    <property type="entry name" value="SH3"/>
    <property type="match status" value="1"/>
</dbReference>
<dbReference type="Proteomes" id="UP000298390">
    <property type="component" value="Unassembled WGS sequence"/>
</dbReference>
<feature type="region of interest" description="Disordered" evidence="3">
    <location>
        <begin position="1322"/>
        <end position="1343"/>
    </location>
</feature>
<dbReference type="Pfam" id="PF20842">
    <property type="entry name" value="Rax2_2"/>
    <property type="match status" value="1"/>
</dbReference>
<evidence type="ECO:0000313" key="7">
    <source>
        <dbReference type="EMBL" id="TFY55855.1"/>
    </source>
</evidence>
<keyword evidence="4" id="KW-1133">Transmembrane helix</keyword>
<dbReference type="InterPro" id="IPR015915">
    <property type="entry name" value="Kelch-typ_b-propeller"/>
</dbReference>
<accession>A0A4Y9Y0G7</accession>
<dbReference type="InterPro" id="IPR024982">
    <property type="entry name" value="Rax2-like_C"/>
</dbReference>
<name>A0A4Y9Y0G7_9APHY</name>
<evidence type="ECO:0000256" key="4">
    <source>
        <dbReference type="SAM" id="Phobius"/>
    </source>
</evidence>
<dbReference type="SUPFAM" id="SSF117281">
    <property type="entry name" value="Kelch motif"/>
    <property type="match status" value="1"/>
</dbReference>